<dbReference type="EMBL" id="RJSF01000007">
    <property type="protein sequence ID" value="RNM16766.1"/>
    <property type="molecule type" value="Genomic_DNA"/>
</dbReference>
<name>A0A3N0GX45_9ACTN</name>
<evidence type="ECO:0000313" key="3">
    <source>
        <dbReference type="Proteomes" id="UP000279994"/>
    </source>
</evidence>
<dbReference type="Pfam" id="PF19457">
    <property type="entry name" value="DUF5994"/>
    <property type="match status" value="1"/>
</dbReference>
<dbReference type="InterPro" id="IPR046036">
    <property type="entry name" value="DUF5994"/>
</dbReference>
<evidence type="ECO:0000313" key="2">
    <source>
        <dbReference type="EMBL" id="RNM16766.1"/>
    </source>
</evidence>
<accession>A0A3N0GX45</accession>
<proteinExistence type="predicted"/>
<feature type="region of interest" description="Disordered" evidence="1">
    <location>
        <begin position="1"/>
        <end position="32"/>
    </location>
</feature>
<keyword evidence="3" id="KW-1185">Reference proteome</keyword>
<dbReference type="Proteomes" id="UP000279994">
    <property type="component" value="Unassembled WGS sequence"/>
</dbReference>
<protein>
    <submittedName>
        <fullName evidence="2">Uncharacterized protein</fullName>
    </submittedName>
</protein>
<evidence type="ECO:0000256" key="1">
    <source>
        <dbReference type="SAM" id="MobiDB-lite"/>
    </source>
</evidence>
<organism evidence="2 3">
    <name type="scientific">Nocardioides pocheonensis</name>
    <dbReference type="NCBI Taxonomy" id="661485"/>
    <lineage>
        <taxon>Bacteria</taxon>
        <taxon>Bacillati</taxon>
        <taxon>Actinomycetota</taxon>
        <taxon>Actinomycetes</taxon>
        <taxon>Propionibacteriales</taxon>
        <taxon>Nocardioidaceae</taxon>
        <taxon>Nocardioides</taxon>
    </lineage>
</organism>
<sequence>MAGREADAMTAPQITSHPTPEHRGPLRLRIGASPGQDRLDGAWWPYSRDLDAEVSDLVQHFPATQPRISRALYSRPDWDTTPRKITAGSRSIKLGSFPADDTHVLIVQLSDRTRLTLLVVPPEFTAAQGEEALLAGSTSGNRHAATDLLLEVTNQHDADPAELWTVASGSQDQT</sequence>
<dbReference type="AlphaFoldDB" id="A0A3N0GX45"/>
<gene>
    <name evidence="2" type="ORF">EFL26_04460</name>
</gene>
<reference evidence="2 3" key="1">
    <citation type="submission" date="2018-11" db="EMBL/GenBank/DDBJ databases">
        <authorList>
            <person name="Li F."/>
        </authorList>
    </citation>
    <scope>NUCLEOTIDE SEQUENCE [LARGE SCALE GENOMIC DNA]</scope>
    <source>
        <strain evidence="2 3">Gsoil 818</strain>
    </source>
</reference>
<comment type="caution">
    <text evidence="2">The sequence shown here is derived from an EMBL/GenBank/DDBJ whole genome shotgun (WGS) entry which is preliminary data.</text>
</comment>